<dbReference type="Proteomes" id="UP000325811">
    <property type="component" value="Chromosome II"/>
</dbReference>
<dbReference type="AlphaFoldDB" id="A0A5Q4ZIG0"/>
<proteinExistence type="predicted"/>
<evidence type="ECO:0000313" key="2">
    <source>
        <dbReference type="Proteomes" id="UP000325811"/>
    </source>
</evidence>
<gene>
    <name evidence="1" type="ORF">PDMSB3_0458</name>
</gene>
<reference evidence="1 2" key="1">
    <citation type="submission" date="2019-08" db="EMBL/GenBank/DDBJ databases">
        <authorList>
            <person name="Herpell B J."/>
        </authorList>
    </citation>
    <scope>NUCLEOTIDE SEQUENCE [LARGE SCALE GENOMIC DNA]</scope>
    <source>
        <strain evidence="2">Msb3</strain>
    </source>
</reference>
<name>A0A5Q4ZIG0_9BURK</name>
<dbReference type="KEGG" id="pdio:PDMSB3_0458.1"/>
<sequence>MPLALRFSRSGQEGMCIKELGLLWGGYPQASEQKLWIKFSRNAIHLQTSVLFNFNRSDVYMSDSALARIRP</sequence>
<accession>A0A5Q4ZIG0</accession>
<evidence type="ECO:0000313" key="1">
    <source>
        <dbReference type="EMBL" id="VVD31761.1"/>
    </source>
</evidence>
<protein>
    <submittedName>
        <fullName evidence="1">Uncharacterized protein</fullName>
    </submittedName>
</protein>
<organism evidence="1 2">
    <name type="scientific">Paraburkholderia dioscoreae</name>
    <dbReference type="NCBI Taxonomy" id="2604047"/>
    <lineage>
        <taxon>Bacteria</taxon>
        <taxon>Pseudomonadati</taxon>
        <taxon>Pseudomonadota</taxon>
        <taxon>Betaproteobacteria</taxon>
        <taxon>Burkholderiales</taxon>
        <taxon>Burkholderiaceae</taxon>
        <taxon>Paraburkholderia</taxon>
    </lineage>
</organism>
<keyword evidence="2" id="KW-1185">Reference proteome</keyword>
<dbReference type="EMBL" id="LR699554">
    <property type="protein sequence ID" value="VVD31761.1"/>
    <property type="molecule type" value="Genomic_DNA"/>
</dbReference>